<feature type="transmembrane region" description="Helical" evidence="2">
    <location>
        <begin position="715"/>
        <end position="736"/>
    </location>
</feature>
<keyword evidence="2" id="KW-0472">Membrane</keyword>
<evidence type="ECO:0000313" key="3">
    <source>
        <dbReference type="EMBL" id="CAD8323016.1"/>
    </source>
</evidence>
<feature type="transmembrane region" description="Helical" evidence="2">
    <location>
        <begin position="536"/>
        <end position="558"/>
    </location>
</feature>
<evidence type="ECO:0000256" key="2">
    <source>
        <dbReference type="SAM" id="Phobius"/>
    </source>
</evidence>
<name>A0A7R9WFR9_9STRA</name>
<sequence length="738" mass="81870">MQDEDVFVDESVETALCPVSSDKESGSAPRADVGRQPSGAIEDMDSSVTTFQGGDCVVDSKGDGSRPGLVARTGGIRRLSTRVQSILTDVTEGQLRPIDVELSAQRSAVVGSPSSQGYARKYPGGGKYPLADGVSRRDAIARADCGYGMDAVGNHIGVLNEWVVGAHLEEDGANASVVGRERYGFTLRRAGVSRTDQDNADDKVFPSGVKIDSSFELALAGLNSCLYEADQKILEDDKNGENGDFRIIEHVGDVDRIIEAVARIPGLMKTALLIEDDEDRDFVFSNPVIRRAMLCPYSIVSAEAAYEESLLKQARQSNLSNSILVVSHSHDRNSWLLNMLKSSDGHLTDKAIDYMEMLSFLCAKDFVSIRQPPSFVRQKGGTPRGKNSRVAKRSSSPKDEEDFNHVRDALFKTVGSLNLIIPHLFKLHKQDIERASTLPVISRALDDAISQPFFMLVTFFDSIFHVILLFSFRFFSFQVVAVRQGADVSLERNHGVEFLTYLSFSAGFYFSFRMLGNIISMSRISWHVFRANFFNLWQLVEMTAVTLVMVALAFFNAIDVQDIIKHQGNSFFIFIAVTTGLLWLNFVGFLRVLNWKLATFVLAILQIIRDICLFLFLMLILVMAFGDMFYTIIAADPNVCSSTKDWMQIVLEKIGITSNTVQSVSILRLGNRTGDVIGTSEEDSPFCEERGQAYFSIYRVLIGDVSAEEFAHDPLTTVLFIIMTFLGIIIMLNILIAM</sequence>
<keyword evidence="2" id="KW-1133">Transmembrane helix</keyword>
<gene>
    <name evidence="3" type="ORF">TDUB1175_LOCUS21434</name>
</gene>
<feature type="transmembrane region" description="Helical" evidence="2">
    <location>
        <begin position="611"/>
        <end position="633"/>
    </location>
</feature>
<feature type="transmembrane region" description="Helical" evidence="2">
    <location>
        <begin position="453"/>
        <end position="475"/>
    </location>
</feature>
<proteinExistence type="predicted"/>
<dbReference type="EMBL" id="HBED01042617">
    <property type="protein sequence ID" value="CAD8323016.1"/>
    <property type="molecule type" value="Transcribed_RNA"/>
</dbReference>
<organism evidence="3">
    <name type="scientific">Pseudictyota dubia</name>
    <dbReference type="NCBI Taxonomy" id="2749911"/>
    <lineage>
        <taxon>Eukaryota</taxon>
        <taxon>Sar</taxon>
        <taxon>Stramenopiles</taxon>
        <taxon>Ochrophyta</taxon>
        <taxon>Bacillariophyta</taxon>
        <taxon>Mediophyceae</taxon>
        <taxon>Biddulphiophycidae</taxon>
        <taxon>Eupodiscales</taxon>
        <taxon>Odontellaceae</taxon>
        <taxon>Pseudictyota</taxon>
    </lineage>
</organism>
<evidence type="ECO:0008006" key="4">
    <source>
        <dbReference type="Google" id="ProtNLM"/>
    </source>
</evidence>
<reference evidence="3" key="1">
    <citation type="submission" date="2021-01" db="EMBL/GenBank/DDBJ databases">
        <authorList>
            <person name="Corre E."/>
            <person name="Pelletier E."/>
            <person name="Niang G."/>
            <person name="Scheremetjew M."/>
            <person name="Finn R."/>
            <person name="Kale V."/>
            <person name="Holt S."/>
            <person name="Cochrane G."/>
            <person name="Meng A."/>
            <person name="Brown T."/>
            <person name="Cohen L."/>
        </authorList>
    </citation>
    <scope>NUCLEOTIDE SEQUENCE</scope>
    <source>
        <strain evidence="3">CCMP147</strain>
    </source>
</reference>
<evidence type="ECO:0000256" key="1">
    <source>
        <dbReference type="SAM" id="MobiDB-lite"/>
    </source>
</evidence>
<keyword evidence="2" id="KW-0812">Transmembrane</keyword>
<feature type="compositionally biased region" description="Acidic residues" evidence="1">
    <location>
        <begin position="1"/>
        <end position="12"/>
    </location>
</feature>
<protein>
    <recommendedName>
        <fullName evidence="4">Ion transport domain-containing protein</fullName>
    </recommendedName>
</protein>
<dbReference type="AlphaFoldDB" id="A0A7R9WFR9"/>
<feature type="transmembrane region" description="Helical" evidence="2">
    <location>
        <begin position="570"/>
        <end position="590"/>
    </location>
</feature>
<feature type="region of interest" description="Disordered" evidence="1">
    <location>
        <begin position="374"/>
        <end position="401"/>
    </location>
</feature>
<accession>A0A7R9WFR9</accession>
<feature type="region of interest" description="Disordered" evidence="1">
    <location>
        <begin position="1"/>
        <end position="41"/>
    </location>
</feature>